<dbReference type="Pfam" id="PF09851">
    <property type="entry name" value="SHOCT"/>
    <property type="match status" value="1"/>
</dbReference>
<name>A0ABX2TFK4_9PROT</name>
<reference evidence="3 4" key="1">
    <citation type="submission" date="2020-05" db="EMBL/GenBank/DDBJ databases">
        <title>Azospirillum oleiclasticum sp. nov, a nitrogen-fixing and heavy crude oil-emulsifying bacterium isolated from the crude oil of Yumen Oilfield.</title>
        <authorList>
            <person name="Wu D."/>
            <person name="Cai M."/>
            <person name="Zhang X."/>
        </authorList>
    </citation>
    <scope>NUCLEOTIDE SEQUENCE [LARGE SCALE GENOMIC DNA]</scope>
    <source>
        <strain evidence="3 4">ROY-1-1-2</strain>
    </source>
</reference>
<sequence>MAKRFTTVWGDGARPPVRGVATRPAAAGAETDAESGSGDDTLRQSLRALRAMRDRGLMSEEEYERHRADTVARAGRPQPG</sequence>
<organism evidence="3 4">
    <name type="scientific">Azospirillum oleiclasticum</name>
    <dbReference type="NCBI Taxonomy" id="2735135"/>
    <lineage>
        <taxon>Bacteria</taxon>
        <taxon>Pseudomonadati</taxon>
        <taxon>Pseudomonadota</taxon>
        <taxon>Alphaproteobacteria</taxon>
        <taxon>Rhodospirillales</taxon>
        <taxon>Azospirillaceae</taxon>
        <taxon>Azospirillum</taxon>
    </lineage>
</organism>
<evidence type="ECO:0000313" key="4">
    <source>
        <dbReference type="Proteomes" id="UP000584642"/>
    </source>
</evidence>
<feature type="compositionally biased region" description="Basic and acidic residues" evidence="1">
    <location>
        <begin position="51"/>
        <end position="70"/>
    </location>
</feature>
<keyword evidence="4" id="KW-1185">Reference proteome</keyword>
<evidence type="ECO:0000313" key="3">
    <source>
        <dbReference type="EMBL" id="NYZ21967.1"/>
    </source>
</evidence>
<feature type="region of interest" description="Disordered" evidence="1">
    <location>
        <begin position="1"/>
        <end position="80"/>
    </location>
</feature>
<dbReference type="Proteomes" id="UP000584642">
    <property type="component" value="Unassembled WGS sequence"/>
</dbReference>
<dbReference type="InterPro" id="IPR018649">
    <property type="entry name" value="SHOCT"/>
</dbReference>
<evidence type="ECO:0000256" key="1">
    <source>
        <dbReference type="SAM" id="MobiDB-lite"/>
    </source>
</evidence>
<evidence type="ECO:0000259" key="2">
    <source>
        <dbReference type="Pfam" id="PF09851"/>
    </source>
</evidence>
<comment type="caution">
    <text evidence="3">The sequence shown here is derived from an EMBL/GenBank/DDBJ whole genome shotgun (WGS) entry which is preliminary data.</text>
</comment>
<dbReference type="EMBL" id="JABFDB010000014">
    <property type="protein sequence ID" value="NYZ21967.1"/>
    <property type="molecule type" value="Genomic_DNA"/>
</dbReference>
<accession>A0ABX2TFK4</accession>
<gene>
    <name evidence="3" type="ORF">HND93_19810</name>
</gene>
<proteinExistence type="predicted"/>
<feature type="domain" description="SHOCT" evidence="2">
    <location>
        <begin position="46"/>
        <end position="69"/>
    </location>
</feature>
<dbReference type="RefSeq" id="WP_180283738.1">
    <property type="nucleotide sequence ID" value="NZ_JABFDB010000014.1"/>
</dbReference>
<protein>
    <submittedName>
        <fullName evidence="3">SHOCT domain-containing protein</fullName>
    </submittedName>
</protein>